<dbReference type="AlphaFoldDB" id="A0A1Y2CDD6"/>
<gene>
    <name evidence="7" type="ORF">BCR33DRAFT_716418</name>
</gene>
<protein>
    <submittedName>
        <fullName evidence="7">Extradiol aromatic ring-opening dioxygenase</fullName>
    </submittedName>
</protein>
<dbReference type="GO" id="GO:0016702">
    <property type="term" value="F:oxidoreductase activity, acting on single donors with incorporation of molecular oxygen, incorporation of two atoms of oxygen"/>
    <property type="evidence" value="ECO:0007669"/>
    <property type="project" value="UniProtKB-ARBA"/>
</dbReference>
<evidence type="ECO:0000313" key="8">
    <source>
        <dbReference type="Proteomes" id="UP000193642"/>
    </source>
</evidence>
<evidence type="ECO:0000256" key="2">
    <source>
        <dbReference type="ARBA" id="ARBA00007581"/>
    </source>
</evidence>
<dbReference type="PANTHER" id="PTHR30096">
    <property type="entry name" value="4,5-DOPA DIOXYGENASE EXTRADIOL-LIKE PROTEIN"/>
    <property type="match status" value="1"/>
</dbReference>
<dbReference type="OrthoDB" id="7396853at2759"/>
<dbReference type="Gene3D" id="3.40.830.10">
    <property type="entry name" value="LigB-like"/>
    <property type="match status" value="1"/>
</dbReference>
<evidence type="ECO:0000256" key="1">
    <source>
        <dbReference type="ARBA" id="ARBA00001947"/>
    </source>
</evidence>
<keyword evidence="3" id="KW-0479">Metal-binding</keyword>
<dbReference type="Proteomes" id="UP000193642">
    <property type="component" value="Unassembled WGS sequence"/>
</dbReference>
<dbReference type="PANTHER" id="PTHR30096:SF0">
    <property type="entry name" value="4,5-DOPA DIOXYGENASE EXTRADIOL-LIKE PROTEIN"/>
    <property type="match status" value="1"/>
</dbReference>
<dbReference type="Pfam" id="PF02900">
    <property type="entry name" value="LigB"/>
    <property type="match status" value="1"/>
</dbReference>
<reference evidence="7 8" key="1">
    <citation type="submission" date="2016-07" db="EMBL/GenBank/DDBJ databases">
        <title>Pervasive Adenine N6-methylation of Active Genes in Fungi.</title>
        <authorList>
            <consortium name="DOE Joint Genome Institute"/>
            <person name="Mondo S.J."/>
            <person name="Dannebaum R.O."/>
            <person name="Kuo R.C."/>
            <person name="Labutti K."/>
            <person name="Haridas S."/>
            <person name="Kuo A."/>
            <person name="Salamov A."/>
            <person name="Ahrendt S.R."/>
            <person name="Lipzen A."/>
            <person name="Sullivan W."/>
            <person name="Andreopoulos W.B."/>
            <person name="Clum A."/>
            <person name="Lindquist E."/>
            <person name="Daum C."/>
            <person name="Ramamoorthy G.K."/>
            <person name="Gryganskyi A."/>
            <person name="Culley D."/>
            <person name="Magnuson J.K."/>
            <person name="James T.Y."/>
            <person name="O'Malley M.A."/>
            <person name="Stajich J.E."/>
            <person name="Spatafora J.W."/>
            <person name="Visel A."/>
            <person name="Grigoriev I.V."/>
        </authorList>
    </citation>
    <scope>NUCLEOTIDE SEQUENCE [LARGE SCALE GENOMIC DNA]</scope>
    <source>
        <strain evidence="7 8">JEL800</strain>
    </source>
</reference>
<organism evidence="7 8">
    <name type="scientific">Rhizoclosmatium globosum</name>
    <dbReference type="NCBI Taxonomy" id="329046"/>
    <lineage>
        <taxon>Eukaryota</taxon>
        <taxon>Fungi</taxon>
        <taxon>Fungi incertae sedis</taxon>
        <taxon>Chytridiomycota</taxon>
        <taxon>Chytridiomycota incertae sedis</taxon>
        <taxon>Chytridiomycetes</taxon>
        <taxon>Chytridiales</taxon>
        <taxon>Chytriomycetaceae</taxon>
        <taxon>Rhizoclosmatium</taxon>
    </lineage>
</organism>
<dbReference type="EMBL" id="MCGO01000020">
    <property type="protein sequence ID" value="ORY45071.1"/>
    <property type="molecule type" value="Genomic_DNA"/>
</dbReference>
<keyword evidence="8" id="KW-1185">Reference proteome</keyword>
<dbReference type="SUPFAM" id="SSF53213">
    <property type="entry name" value="LigB-like"/>
    <property type="match status" value="1"/>
</dbReference>
<comment type="similarity">
    <text evidence="2">Belongs to the DODA-type extradiol aromatic ring-opening dioxygenase family.</text>
</comment>
<dbReference type="GO" id="GO:0008270">
    <property type="term" value="F:zinc ion binding"/>
    <property type="evidence" value="ECO:0007669"/>
    <property type="project" value="InterPro"/>
</dbReference>
<evidence type="ECO:0000256" key="4">
    <source>
        <dbReference type="ARBA" id="ARBA00022833"/>
    </source>
</evidence>
<feature type="domain" description="Extradiol ring-cleavage dioxygenase class III enzyme subunit B" evidence="6">
    <location>
        <begin position="26"/>
        <end position="282"/>
    </location>
</feature>
<name>A0A1Y2CDD6_9FUNG</name>
<keyword evidence="7" id="KW-0223">Dioxygenase</keyword>
<dbReference type="InterPro" id="IPR004183">
    <property type="entry name" value="Xdiol_dOase_suB"/>
</dbReference>
<dbReference type="CDD" id="cd07363">
    <property type="entry name" value="45_DOPA_Dioxygenase"/>
    <property type="match status" value="1"/>
</dbReference>
<evidence type="ECO:0000256" key="5">
    <source>
        <dbReference type="ARBA" id="ARBA00023002"/>
    </source>
</evidence>
<dbReference type="STRING" id="329046.A0A1Y2CDD6"/>
<comment type="cofactor">
    <cofactor evidence="1">
        <name>Zn(2+)</name>
        <dbReference type="ChEBI" id="CHEBI:29105"/>
    </cofactor>
</comment>
<keyword evidence="5" id="KW-0560">Oxidoreductase</keyword>
<accession>A0A1Y2CDD6</accession>
<dbReference type="PIRSF" id="PIRSF006157">
    <property type="entry name" value="Doxgns_DODA"/>
    <property type="match status" value="1"/>
</dbReference>
<sequence length="308" mass="34070">MQALINTWISAPPPPQNPSVNMKQPAYFLAHGSPFWIPNKTASGPTFLKKLGKEILSSPSPPKSMLIISAHWETNNDVKVTTAATHKLLYDYYGFPKNFYDVKYPAKGDPTMAQETISLLKKAGFKVDEERERGLDHGVFTPLIYLFPNQELPIVQLSLPITNKTEDYYRLGAALRPLRDQGVMIVGSGFILHNLRLLMPKFQNGGSETDPILPWADEFVKASEKVALDVPASEEGRKEGVLGLFKLNSYSTAHPSPEHFAPFVVAVGAAGGDAGHLIHSHWWGGLESEDSFRFGELGEKTEGVRNEL</sequence>
<proteinExistence type="inferred from homology"/>
<evidence type="ECO:0000313" key="7">
    <source>
        <dbReference type="EMBL" id="ORY45071.1"/>
    </source>
</evidence>
<dbReference type="GO" id="GO:0008198">
    <property type="term" value="F:ferrous iron binding"/>
    <property type="evidence" value="ECO:0007669"/>
    <property type="project" value="InterPro"/>
</dbReference>
<evidence type="ECO:0000256" key="3">
    <source>
        <dbReference type="ARBA" id="ARBA00022723"/>
    </source>
</evidence>
<evidence type="ECO:0000259" key="6">
    <source>
        <dbReference type="Pfam" id="PF02900"/>
    </source>
</evidence>
<keyword evidence="4" id="KW-0862">Zinc</keyword>
<dbReference type="InterPro" id="IPR014436">
    <property type="entry name" value="Extradiol_dOase_DODA"/>
</dbReference>
<comment type="caution">
    <text evidence="7">The sequence shown here is derived from an EMBL/GenBank/DDBJ whole genome shotgun (WGS) entry which is preliminary data.</text>
</comment>